<comment type="caution">
    <text evidence="2">The sequence shown here is derived from an EMBL/GenBank/DDBJ whole genome shotgun (WGS) entry which is preliminary data.</text>
</comment>
<name>A0A120CVC2_HYPSL</name>
<dbReference type="InterPro" id="IPR022742">
    <property type="entry name" value="Hydrolase_4"/>
</dbReference>
<dbReference type="Gene3D" id="3.40.50.1820">
    <property type="entry name" value="alpha/beta hydrolase"/>
    <property type="match status" value="1"/>
</dbReference>
<dbReference type="PANTHER" id="PTHR12277:SF81">
    <property type="entry name" value="PROTEIN ABHD13"/>
    <property type="match status" value="1"/>
</dbReference>
<feature type="domain" description="Serine aminopeptidase S33" evidence="1">
    <location>
        <begin position="73"/>
        <end position="177"/>
    </location>
</feature>
<keyword evidence="3" id="KW-1185">Reference proteome</keyword>
<protein>
    <recommendedName>
        <fullName evidence="1">Serine aminopeptidase S33 domain-containing protein</fullName>
    </recommendedName>
</protein>
<organism evidence="2 3">
    <name type="scientific">Hyphomicrobium sulfonivorans</name>
    <dbReference type="NCBI Taxonomy" id="121290"/>
    <lineage>
        <taxon>Bacteria</taxon>
        <taxon>Pseudomonadati</taxon>
        <taxon>Pseudomonadota</taxon>
        <taxon>Alphaproteobacteria</taxon>
        <taxon>Hyphomicrobiales</taxon>
        <taxon>Hyphomicrobiaceae</taxon>
        <taxon>Hyphomicrobium</taxon>
    </lineage>
</organism>
<gene>
    <name evidence="2" type="ORF">APY04_1916</name>
</gene>
<reference evidence="2 3" key="1">
    <citation type="submission" date="2015-10" db="EMBL/GenBank/DDBJ databases">
        <title>Transcriptomic analysis of a linuron degrading triple-species bacterial consortium.</title>
        <authorList>
            <person name="Albers P."/>
        </authorList>
    </citation>
    <scope>NUCLEOTIDE SEQUENCE [LARGE SCALE GENOMIC DNA]</scope>
    <source>
        <strain evidence="2 3">WDL6</strain>
    </source>
</reference>
<evidence type="ECO:0000313" key="3">
    <source>
        <dbReference type="Proteomes" id="UP000059074"/>
    </source>
</evidence>
<evidence type="ECO:0000259" key="1">
    <source>
        <dbReference type="Pfam" id="PF12146"/>
    </source>
</evidence>
<dbReference type="Pfam" id="PF12146">
    <property type="entry name" value="Hydrolase_4"/>
    <property type="match status" value="2"/>
</dbReference>
<dbReference type="OrthoDB" id="9798884at2"/>
<dbReference type="PATRIC" id="fig|121290.4.peg.1305"/>
<evidence type="ECO:0000313" key="2">
    <source>
        <dbReference type="EMBL" id="KWT67557.1"/>
    </source>
</evidence>
<dbReference type="InterPro" id="IPR029058">
    <property type="entry name" value="AB_hydrolase_fold"/>
</dbReference>
<dbReference type="Proteomes" id="UP000059074">
    <property type="component" value="Unassembled WGS sequence"/>
</dbReference>
<feature type="domain" description="Serine aminopeptidase S33" evidence="1">
    <location>
        <begin position="199"/>
        <end position="248"/>
    </location>
</feature>
<accession>A0A120CVC2</accession>
<dbReference type="PANTHER" id="PTHR12277">
    <property type="entry name" value="ALPHA/BETA HYDROLASE DOMAIN-CONTAINING PROTEIN"/>
    <property type="match status" value="1"/>
</dbReference>
<dbReference type="RefSeq" id="WP_068461902.1">
    <property type="nucleotide sequence ID" value="NZ_LMTR01000063.1"/>
</dbReference>
<dbReference type="STRING" id="121290.APY04_1916"/>
<dbReference type="SUPFAM" id="SSF53474">
    <property type="entry name" value="alpha/beta-Hydrolases"/>
    <property type="match status" value="1"/>
</dbReference>
<sequence length="288" mass="31478">MQLIIKIALALFAVYAVVAVAAFVLQRKLMYFPDAERVSPAAFNLAGASERVLTAAEGTQLISWYAPASPGKPTLLYFHGNAGNLTNRSERMRRFLAQGYGVLMLSYRGFGGSEGQPSEADNVADAALAYQALRDDGVAPEDIIVYGESIGSGVAVQLAAAHDVGGVVLDAPYTSIVDVAELSYPWLPVRPFIFDRYETLQHLPKVTAPLLILHGEEDRVIPVEMGKAVYEAANAPKDIITFPRAGHSDHHLHGSHEAMFRWIEALYDKRAKALDAYDDAPLQRQMRP</sequence>
<dbReference type="AlphaFoldDB" id="A0A120CVC2"/>
<dbReference type="EMBL" id="LMTR01000063">
    <property type="protein sequence ID" value="KWT67557.1"/>
    <property type="molecule type" value="Genomic_DNA"/>
</dbReference>
<proteinExistence type="predicted"/>